<keyword evidence="1" id="KW-1133">Transmembrane helix</keyword>
<gene>
    <name evidence="3" type="ORF">TSUD_351060</name>
</gene>
<feature type="domain" description="Cyclin C-terminal" evidence="2">
    <location>
        <begin position="17"/>
        <end position="80"/>
    </location>
</feature>
<name>A0A2Z6P134_TRISU</name>
<dbReference type="Proteomes" id="UP000242715">
    <property type="component" value="Unassembled WGS sequence"/>
</dbReference>
<dbReference type="EMBL" id="DF973900">
    <property type="protein sequence ID" value="GAU42132.1"/>
    <property type="molecule type" value="Genomic_DNA"/>
</dbReference>
<keyword evidence="1" id="KW-0472">Membrane</keyword>
<protein>
    <recommendedName>
        <fullName evidence="2">Cyclin C-terminal domain-containing protein</fullName>
    </recommendedName>
</protein>
<evidence type="ECO:0000313" key="4">
    <source>
        <dbReference type="Proteomes" id="UP000242715"/>
    </source>
</evidence>
<dbReference type="Gene3D" id="1.10.472.10">
    <property type="entry name" value="Cyclin-like"/>
    <property type="match status" value="1"/>
</dbReference>
<organism evidence="3 4">
    <name type="scientific">Trifolium subterraneum</name>
    <name type="common">Subterranean clover</name>
    <dbReference type="NCBI Taxonomy" id="3900"/>
    <lineage>
        <taxon>Eukaryota</taxon>
        <taxon>Viridiplantae</taxon>
        <taxon>Streptophyta</taxon>
        <taxon>Embryophyta</taxon>
        <taxon>Tracheophyta</taxon>
        <taxon>Spermatophyta</taxon>
        <taxon>Magnoliopsida</taxon>
        <taxon>eudicotyledons</taxon>
        <taxon>Gunneridae</taxon>
        <taxon>Pentapetalae</taxon>
        <taxon>rosids</taxon>
        <taxon>fabids</taxon>
        <taxon>Fabales</taxon>
        <taxon>Fabaceae</taxon>
        <taxon>Papilionoideae</taxon>
        <taxon>50 kb inversion clade</taxon>
        <taxon>NPAAA clade</taxon>
        <taxon>Hologalegina</taxon>
        <taxon>IRL clade</taxon>
        <taxon>Trifolieae</taxon>
        <taxon>Trifolium</taxon>
    </lineage>
</organism>
<dbReference type="Pfam" id="PF02984">
    <property type="entry name" value="Cyclin_C"/>
    <property type="match status" value="1"/>
</dbReference>
<evidence type="ECO:0000256" key="1">
    <source>
        <dbReference type="SAM" id="Phobius"/>
    </source>
</evidence>
<keyword evidence="4" id="KW-1185">Reference proteome</keyword>
<dbReference type="OrthoDB" id="5590282at2759"/>
<accession>A0A2Z6P134</accession>
<dbReference type="AlphaFoldDB" id="A0A2Z6P134"/>
<keyword evidence="1" id="KW-0812">Transmembrane</keyword>
<reference evidence="4" key="1">
    <citation type="journal article" date="2017" name="Front. Plant Sci.">
        <title>Climate Clever Clovers: New Paradigm to Reduce the Environmental Footprint of Ruminants by Breeding Low Methanogenic Forages Utilizing Haplotype Variation.</title>
        <authorList>
            <person name="Kaur P."/>
            <person name="Appels R."/>
            <person name="Bayer P.E."/>
            <person name="Keeble-Gagnere G."/>
            <person name="Wang J."/>
            <person name="Hirakawa H."/>
            <person name="Shirasawa K."/>
            <person name="Vercoe P."/>
            <person name="Stefanova K."/>
            <person name="Durmic Z."/>
            <person name="Nichols P."/>
            <person name="Revell C."/>
            <person name="Isobe S.N."/>
            <person name="Edwards D."/>
            <person name="Erskine W."/>
        </authorList>
    </citation>
    <scope>NUCLEOTIDE SEQUENCE [LARGE SCALE GENOMIC DNA]</scope>
    <source>
        <strain evidence="4">cv. Daliak</strain>
    </source>
</reference>
<sequence length="81" mass="9265">MEKTGMVFDSSYSFRLSDLMENMVNFLAELSMMHYAAVYSYCPSMIAASAVYAARSTIGRSPVWTDTLKHYTGYFEEQLSY</sequence>
<dbReference type="InterPro" id="IPR036915">
    <property type="entry name" value="Cyclin-like_sf"/>
</dbReference>
<evidence type="ECO:0000259" key="2">
    <source>
        <dbReference type="Pfam" id="PF02984"/>
    </source>
</evidence>
<evidence type="ECO:0000313" key="3">
    <source>
        <dbReference type="EMBL" id="GAU42132.1"/>
    </source>
</evidence>
<dbReference type="SUPFAM" id="SSF47954">
    <property type="entry name" value="Cyclin-like"/>
    <property type="match status" value="1"/>
</dbReference>
<proteinExistence type="predicted"/>
<dbReference type="InterPro" id="IPR004367">
    <property type="entry name" value="Cyclin_C-dom"/>
</dbReference>
<feature type="transmembrane region" description="Helical" evidence="1">
    <location>
        <begin position="32"/>
        <end position="54"/>
    </location>
</feature>